<sequence>MIGKRRRWNTALGKVLGFRRSPRPLSLPSEAIPSEGLISTSDEEEDLMGRSQNPPRRHRKKVASELSNEMFKIIAIAESSQKIIMRFDKVVRQFVKMMTMGVRPTIASFVNVFPTVSRGGFDVAIANVYGLVVKFGK</sequence>
<evidence type="ECO:0000313" key="2">
    <source>
        <dbReference type="EMBL" id="GAA0183647.1"/>
    </source>
</evidence>
<evidence type="ECO:0000256" key="1">
    <source>
        <dbReference type="SAM" id="MobiDB-lite"/>
    </source>
</evidence>
<proteinExistence type="predicted"/>
<gene>
    <name evidence="2" type="ORF">LIER_31024</name>
</gene>
<feature type="region of interest" description="Disordered" evidence="1">
    <location>
        <begin position="27"/>
        <end position="58"/>
    </location>
</feature>
<keyword evidence="3" id="KW-1185">Reference proteome</keyword>
<evidence type="ECO:0000313" key="3">
    <source>
        <dbReference type="Proteomes" id="UP001454036"/>
    </source>
</evidence>
<accession>A0AAV3RTL8</accession>
<comment type="caution">
    <text evidence="2">The sequence shown here is derived from an EMBL/GenBank/DDBJ whole genome shotgun (WGS) entry which is preliminary data.</text>
</comment>
<dbReference type="AlphaFoldDB" id="A0AAV3RTL8"/>
<dbReference type="Proteomes" id="UP001454036">
    <property type="component" value="Unassembled WGS sequence"/>
</dbReference>
<dbReference type="EMBL" id="BAABME010011365">
    <property type="protein sequence ID" value="GAA0183647.1"/>
    <property type="molecule type" value="Genomic_DNA"/>
</dbReference>
<reference evidence="2 3" key="1">
    <citation type="submission" date="2024-01" db="EMBL/GenBank/DDBJ databases">
        <title>The complete chloroplast genome sequence of Lithospermum erythrorhizon: insights into the phylogenetic relationship among Boraginaceae species and the maternal lineages of purple gromwells.</title>
        <authorList>
            <person name="Okada T."/>
            <person name="Watanabe K."/>
        </authorList>
    </citation>
    <scope>NUCLEOTIDE SEQUENCE [LARGE SCALE GENOMIC DNA]</scope>
</reference>
<organism evidence="2 3">
    <name type="scientific">Lithospermum erythrorhizon</name>
    <name type="common">Purple gromwell</name>
    <name type="synonym">Lithospermum officinale var. erythrorhizon</name>
    <dbReference type="NCBI Taxonomy" id="34254"/>
    <lineage>
        <taxon>Eukaryota</taxon>
        <taxon>Viridiplantae</taxon>
        <taxon>Streptophyta</taxon>
        <taxon>Embryophyta</taxon>
        <taxon>Tracheophyta</taxon>
        <taxon>Spermatophyta</taxon>
        <taxon>Magnoliopsida</taxon>
        <taxon>eudicotyledons</taxon>
        <taxon>Gunneridae</taxon>
        <taxon>Pentapetalae</taxon>
        <taxon>asterids</taxon>
        <taxon>lamiids</taxon>
        <taxon>Boraginales</taxon>
        <taxon>Boraginaceae</taxon>
        <taxon>Boraginoideae</taxon>
        <taxon>Lithospermeae</taxon>
        <taxon>Lithospermum</taxon>
    </lineage>
</organism>
<name>A0AAV3RTL8_LITER</name>
<protein>
    <submittedName>
        <fullName evidence="2">Uncharacterized protein</fullName>
    </submittedName>
</protein>